<sequence length="145" mass="16525">MKVLCRSQSGQWIKWRVGRRRMVWFGTITPGLVLLEIGLEISFLLPLALLGLAWILVTFLSCLLVTMLVLPFRYLRDRWTVIAYELGDPLERPEIRQKVKGRRAADALVREWAAIIEREGRLIFRDAPDGPQVMPADGPSAQAGR</sequence>
<feature type="transmembrane region" description="Helical" evidence="1">
    <location>
        <begin position="21"/>
        <end position="45"/>
    </location>
</feature>
<evidence type="ECO:0000313" key="3">
    <source>
        <dbReference type="Proteomes" id="UP000199645"/>
    </source>
</evidence>
<feature type="transmembrane region" description="Helical" evidence="1">
    <location>
        <begin position="51"/>
        <end position="70"/>
    </location>
</feature>
<dbReference type="STRING" id="35752.SAMN05421541_106304"/>
<organism evidence="2 3">
    <name type="scientific">Actinoplanes philippinensis</name>
    <dbReference type="NCBI Taxonomy" id="35752"/>
    <lineage>
        <taxon>Bacteria</taxon>
        <taxon>Bacillati</taxon>
        <taxon>Actinomycetota</taxon>
        <taxon>Actinomycetes</taxon>
        <taxon>Micromonosporales</taxon>
        <taxon>Micromonosporaceae</taxon>
        <taxon>Actinoplanes</taxon>
    </lineage>
</organism>
<dbReference type="Proteomes" id="UP000199645">
    <property type="component" value="Unassembled WGS sequence"/>
</dbReference>
<dbReference type="OrthoDB" id="3297788at2"/>
<keyword evidence="1" id="KW-1133">Transmembrane helix</keyword>
<dbReference type="AlphaFoldDB" id="A0A1I2G8M7"/>
<dbReference type="EMBL" id="FONV01000006">
    <property type="protein sequence ID" value="SFF13568.1"/>
    <property type="molecule type" value="Genomic_DNA"/>
</dbReference>
<reference evidence="2 3" key="1">
    <citation type="submission" date="2016-10" db="EMBL/GenBank/DDBJ databases">
        <authorList>
            <person name="de Groot N.N."/>
        </authorList>
    </citation>
    <scope>NUCLEOTIDE SEQUENCE [LARGE SCALE GENOMIC DNA]</scope>
    <source>
        <strain evidence="2 3">DSM 43019</strain>
    </source>
</reference>
<name>A0A1I2G8M7_9ACTN</name>
<dbReference type="RefSeq" id="WP_093615312.1">
    <property type="nucleotide sequence ID" value="NZ_BOMT01000023.1"/>
</dbReference>
<keyword evidence="1" id="KW-0472">Membrane</keyword>
<keyword evidence="3" id="KW-1185">Reference proteome</keyword>
<proteinExistence type="predicted"/>
<evidence type="ECO:0000313" key="2">
    <source>
        <dbReference type="EMBL" id="SFF13568.1"/>
    </source>
</evidence>
<protein>
    <submittedName>
        <fullName evidence="2">Uncharacterized protein</fullName>
    </submittedName>
</protein>
<keyword evidence="1" id="KW-0812">Transmembrane</keyword>
<evidence type="ECO:0000256" key="1">
    <source>
        <dbReference type="SAM" id="Phobius"/>
    </source>
</evidence>
<accession>A0A1I2G8M7</accession>
<gene>
    <name evidence="2" type="ORF">SAMN05421541_106304</name>
</gene>